<dbReference type="PATRIC" id="fig|1303.76.peg.496"/>
<gene>
    <name evidence="2" type="ORF">NCTC10232_01107</name>
    <name evidence="1" type="ORF">SORDD05_00476</name>
</gene>
<sequence>MAVKFTKTDDLDKMFEEFAKLPDLTQVTFPDDKDKKEKVENKK</sequence>
<name>A0A139MC60_STROR</name>
<dbReference type="AlphaFoldDB" id="A0A139MC60"/>
<dbReference type="RefSeq" id="WP_061416935.1">
    <property type="nucleotide sequence ID" value="NZ_CABEIU010000002.1"/>
</dbReference>
<keyword evidence="2" id="KW-0378">Hydrolase</keyword>
<dbReference type="Proteomes" id="UP000388056">
    <property type="component" value="Unassembled WGS sequence"/>
</dbReference>
<evidence type="ECO:0000313" key="1">
    <source>
        <dbReference type="EMBL" id="KXT61243.1"/>
    </source>
</evidence>
<keyword evidence="2" id="KW-0540">Nuclease</keyword>
<dbReference type="EMBL" id="CABEIU010000002">
    <property type="protein sequence ID" value="VTT09263.1"/>
    <property type="molecule type" value="Genomic_DNA"/>
</dbReference>
<proteinExistence type="predicted"/>
<evidence type="ECO:0000313" key="3">
    <source>
        <dbReference type="Proteomes" id="UP000070541"/>
    </source>
</evidence>
<dbReference type="NCBIfam" id="NF040897">
    <property type="entry name" value="SPJ_0845_Nterm"/>
    <property type="match status" value="1"/>
</dbReference>
<evidence type="ECO:0000313" key="4">
    <source>
        <dbReference type="Proteomes" id="UP000388056"/>
    </source>
</evidence>
<organism evidence="1 3">
    <name type="scientific">Streptococcus oralis</name>
    <dbReference type="NCBI Taxonomy" id="1303"/>
    <lineage>
        <taxon>Bacteria</taxon>
        <taxon>Bacillati</taxon>
        <taxon>Bacillota</taxon>
        <taxon>Bacilli</taxon>
        <taxon>Lactobacillales</taxon>
        <taxon>Streptococcaceae</taxon>
        <taxon>Streptococcus</taxon>
    </lineage>
</organism>
<dbReference type="Proteomes" id="UP000070541">
    <property type="component" value="Unassembled WGS sequence"/>
</dbReference>
<reference evidence="2 4" key="2">
    <citation type="submission" date="2019-05" db="EMBL/GenBank/DDBJ databases">
        <authorList>
            <consortium name="Pathogen Informatics"/>
        </authorList>
    </citation>
    <scope>NUCLEOTIDE SEQUENCE [LARGE SCALE GENOMIC DNA]</scope>
    <source>
        <strain evidence="2 4">NCTC10232</strain>
    </source>
</reference>
<keyword evidence="2" id="KW-0255">Endonuclease</keyword>
<protein>
    <submittedName>
        <fullName evidence="2">Putative type II restriction endonuclease DpnI</fullName>
    </submittedName>
</protein>
<dbReference type="EMBL" id="LQOG01000014">
    <property type="protein sequence ID" value="KXT61243.1"/>
    <property type="molecule type" value="Genomic_DNA"/>
</dbReference>
<reference evidence="1 3" key="1">
    <citation type="submission" date="2016-01" db="EMBL/GenBank/DDBJ databases">
        <title>Highly variable Streptococcus oralis are common among viridans streptococci isolated from primates.</title>
        <authorList>
            <person name="Denapaite D."/>
            <person name="Rieger M."/>
            <person name="Koendgen S."/>
            <person name="Brueckner R."/>
            <person name="Ochigava I."/>
            <person name="Kappeler P."/>
            <person name="Maetz-Rensing K."/>
            <person name="Leendertz F."/>
            <person name="Hakenbeck R."/>
        </authorList>
    </citation>
    <scope>NUCLEOTIDE SEQUENCE [LARGE SCALE GENOMIC DNA]</scope>
    <source>
        <strain evidence="1 3">DD05</strain>
    </source>
</reference>
<accession>A0A139MC60</accession>
<dbReference type="GO" id="GO:0004519">
    <property type="term" value="F:endonuclease activity"/>
    <property type="evidence" value="ECO:0007669"/>
    <property type="project" value="UniProtKB-KW"/>
</dbReference>
<dbReference type="InterPro" id="IPR047909">
    <property type="entry name" value="SPJ_0845-like_N"/>
</dbReference>
<evidence type="ECO:0000313" key="2">
    <source>
        <dbReference type="EMBL" id="VTT09263.1"/>
    </source>
</evidence>